<evidence type="ECO:0000313" key="1">
    <source>
        <dbReference type="EMBL" id="QDU27165.1"/>
    </source>
</evidence>
<accession>A0A517YAA9</accession>
<evidence type="ECO:0008006" key="3">
    <source>
        <dbReference type="Google" id="ProtNLM"/>
    </source>
</evidence>
<name>A0A517YAA9_9BACT</name>
<dbReference type="Proteomes" id="UP000315017">
    <property type="component" value="Chromosome"/>
</dbReference>
<dbReference type="PANTHER" id="PTHR43737:SF1">
    <property type="entry name" value="DUF1501 DOMAIN-CONTAINING PROTEIN"/>
    <property type="match status" value="1"/>
</dbReference>
<dbReference type="SUPFAM" id="SSF53649">
    <property type="entry name" value="Alkaline phosphatase-like"/>
    <property type="match status" value="1"/>
</dbReference>
<gene>
    <name evidence="1" type="ORF">ETAA8_22500</name>
</gene>
<dbReference type="PANTHER" id="PTHR43737">
    <property type="entry name" value="BLL7424 PROTEIN"/>
    <property type="match status" value="1"/>
</dbReference>
<keyword evidence="2" id="KW-1185">Reference proteome</keyword>
<dbReference type="PROSITE" id="PS51318">
    <property type="entry name" value="TAT"/>
    <property type="match status" value="1"/>
</dbReference>
<dbReference type="InterPro" id="IPR006311">
    <property type="entry name" value="TAT_signal"/>
</dbReference>
<evidence type="ECO:0000313" key="2">
    <source>
        <dbReference type="Proteomes" id="UP000315017"/>
    </source>
</evidence>
<dbReference type="InterPro" id="IPR010869">
    <property type="entry name" value="DUF1501"/>
</dbReference>
<dbReference type="EMBL" id="CP036274">
    <property type="protein sequence ID" value="QDU27165.1"/>
    <property type="molecule type" value="Genomic_DNA"/>
</dbReference>
<protein>
    <recommendedName>
        <fullName evidence="3">DUF1501 domain-containing protein</fullName>
    </recommendedName>
</protein>
<proteinExistence type="predicted"/>
<dbReference type="RefSeq" id="WP_145088035.1">
    <property type="nucleotide sequence ID" value="NZ_CP036274.1"/>
</dbReference>
<dbReference type="KEGG" id="aagg:ETAA8_22500"/>
<organism evidence="1 2">
    <name type="scientific">Anatilimnocola aggregata</name>
    <dbReference type="NCBI Taxonomy" id="2528021"/>
    <lineage>
        <taxon>Bacteria</taxon>
        <taxon>Pseudomonadati</taxon>
        <taxon>Planctomycetota</taxon>
        <taxon>Planctomycetia</taxon>
        <taxon>Pirellulales</taxon>
        <taxon>Pirellulaceae</taxon>
        <taxon>Anatilimnocola</taxon>
    </lineage>
</organism>
<dbReference type="Gene3D" id="3.40.720.10">
    <property type="entry name" value="Alkaline Phosphatase, subunit A"/>
    <property type="match status" value="1"/>
</dbReference>
<reference evidence="1 2" key="1">
    <citation type="submission" date="2019-02" db="EMBL/GenBank/DDBJ databases">
        <title>Deep-cultivation of Planctomycetes and their phenomic and genomic characterization uncovers novel biology.</title>
        <authorList>
            <person name="Wiegand S."/>
            <person name="Jogler M."/>
            <person name="Boedeker C."/>
            <person name="Pinto D."/>
            <person name="Vollmers J."/>
            <person name="Rivas-Marin E."/>
            <person name="Kohn T."/>
            <person name="Peeters S.H."/>
            <person name="Heuer A."/>
            <person name="Rast P."/>
            <person name="Oberbeckmann S."/>
            <person name="Bunk B."/>
            <person name="Jeske O."/>
            <person name="Meyerdierks A."/>
            <person name="Storesund J.E."/>
            <person name="Kallscheuer N."/>
            <person name="Luecker S."/>
            <person name="Lage O.M."/>
            <person name="Pohl T."/>
            <person name="Merkel B.J."/>
            <person name="Hornburger P."/>
            <person name="Mueller R.-W."/>
            <person name="Bruemmer F."/>
            <person name="Labrenz M."/>
            <person name="Spormann A.M."/>
            <person name="Op den Camp H."/>
            <person name="Overmann J."/>
            <person name="Amann R."/>
            <person name="Jetten M.S.M."/>
            <person name="Mascher T."/>
            <person name="Medema M.H."/>
            <person name="Devos D.P."/>
            <person name="Kaster A.-K."/>
            <person name="Ovreas L."/>
            <person name="Rohde M."/>
            <person name="Galperin M.Y."/>
            <person name="Jogler C."/>
        </authorList>
    </citation>
    <scope>NUCLEOTIDE SEQUENCE [LARGE SCALE GENOMIC DNA]</scope>
    <source>
        <strain evidence="1 2">ETA_A8</strain>
    </source>
</reference>
<dbReference type="InterPro" id="IPR017850">
    <property type="entry name" value="Alkaline_phosphatase_core_sf"/>
</dbReference>
<dbReference type="Pfam" id="PF07394">
    <property type="entry name" value="DUF1501"/>
    <property type="match status" value="1"/>
</dbReference>
<sequence length="465" mass="51098">MWSEPLVNLTRRQMLQRSTLGFGAAALAGLLCDDGLSAKEPATTERRATARRVVFIFLGGGPGQNDTFDPKPELTRLHGQNVPESIASDVPQIARAPLHNLLASPWKFQRAGQSGLEISELFPHVAGCADDLCVIRSCRHDSPIHAPAEYLSITGSLLGDRPSLGAWLTYGLGSENQNLPGFLVFKTGETVRPPTTAAGFLPTRYQGIFVDSEQGISHLQRPTHVSEQQRRAELDFLQRLNARHLAEFSDRSELEARIASYELGFRMQTAAPEAFDISHETVETENLYGLHDAETKEYARILLTTRRLIERGVRFIQIRSGGWDAHSDLLGNHSKKCQATDRPIAGFLQDLKRRGLLEQTLVIWGGEFGRTPTAQPGAGKPGRDHSPSGYSMWLAGGGVRGGQVIGATDSVGYAAVERPVSPHDLHATILHALGLDQHRLYYERNNRRELVTVNGGEVVHEVFAS</sequence>
<dbReference type="AlphaFoldDB" id="A0A517YAA9"/>
<dbReference type="OrthoDB" id="127333at2"/>